<organism evidence="2 3">
    <name type="scientific">Devosia insulae DS-56</name>
    <dbReference type="NCBI Taxonomy" id="1116389"/>
    <lineage>
        <taxon>Bacteria</taxon>
        <taxon>Pseudomonadati</taxon>
        <taxon>Pseudomonadota</taxon>
        <taxon>Alphaproteobacteria</taxon>
        <taxon>Hyphomicrobiales</taxon>
        <taxon>Devosiaceae</taxon>
        <taxon>Devosia</taxon>
    </lineage>
</organism>
<protein>
    <submittedName>
        <fullName evidence="2">Uncharacterized protein</fullName>
    </submittedName>
</protein>
<dbReference type="Proteomes" id="UP000095463">
    <property type="component" value="Unassembled WGS sequence"/>
</dbReference>
<comment type="caution">
    <text evidence="2">The sequence shown here is derived from an EMBL/GenBank/DDBJ whole genome shotgun (WGS) entry which is preliminary data.</text>
</comment>
<evidence type="ECO:0000313" key="3">
    <source>
        <dbReference type="Proteomes" id="UP000095463"/>
    </source>
</evidence>
<keyword evidence="1" id="KW-0732">Signal</keyword>
<accession>A0A1E5XI70</accession>
<keyword evidence="3" id="KW-1185">Reference proteome</keyword>
<evidence type="ECO:0000313" key="2">
    <source>
        <dbReference type="EMBL" id="OEO28292.1"/>
    </source>
</evidence>
<feature type="chain" id="PRO_5009190144" evidence="1">
    <location>
        <begin position="26"/>
        <end position="141"/>
    </location>
</feature>
<feature type="signal peptide" evidence="1">
    <location>
        <begin position="1"/>
        <end position="25"/>
    </location>
</feature>
<dbReference type="OrthoDB" id="7952209at2"/>
<reference evidence="2 3" key="1">
    <citation type="journal article" date="2015" name="Genome Announc.">
        <title>Genome Assemblies of Three Soil-Associated Devosia species: D. insulae, D. limi, and D. soli.</title>
        <authorList>
            <person name="Hassan Y.I."/>
            <person name="Lepp D."/>
            <person name="Zhou T."/>
        </authorList>
    </citation>
    <scope>NUCLEOTIDE SEQUENCE [LARGE SCALE GENOMIC DNA]</scope>
    <source>
        <strain evidence="2 3">DS-56</strain>
    </source>
</reference>
<proteinExistence type="predicted"/>
<name>A0A1E5XI70_9HYPH</name>
<sequence length="141" mass="15117">MTKLALAATFAVAMLTSFSAIPANAQANIPPREPCTAGPNCPSQGGGSDPYCGDQLGVLKRVMPAEVLGVDSHYRVWITEFCTSGTLMRSDGNAAYLRTAIAKNDVLTDVLTERGFHADDVYAVKMMGDDTINLYVHDFGR</sequence>
<dbReference type="EMBL" id="LAJE02000384">
    <property type="protein sequence ID" value="OEO28292.1"/>
    <property type="molecule type" value="Genomic_DNA"/>
</dbReference>
<evidence type="ECO:0000256" key="1">
    <source>
        <dbReference type="SAM" id="SignalP"/>
    </source>
</evidence>
<dbReference type="AlphaFoldDB" id="A0A1E5XI70"/>
<dbReference type="RefSeq" id="WP_069912394.1">
    <property type="nucleotide sequence ID" value="NZ_LAJE02000384.1"/>
</dbReference>
<gene>
    <name evidence="2" type="ORF">VW23_005430</name>
</gene>